<comment type="caution">
    <text evidence="13">The sequence shown here is derived from an EMBL/GenBank/DDBJ whole genome shotgun (WGS) entry which is preliminary data.</text>
</comment>
<comment type="subcellular location">
    <subcellularLocation>
        <location evidence="9">Cytoplasm</location>
    </subcellularLocation>
    <subcellularLocation>
        <location evidence="9">Mitochondrion intermembrane space</location>
    </subcellularLocation>
</comment>
<keyword evidence="9" id="KW-0001">2Fe-2S</keyword>
<comment type="similarity">
    <text evidence="2 9">Belongs to the anamorsin family.</text>
</comment>
<dbReference type="GO" id="GO:0009055">
    <property type="term" value="F:electron transfer activity"/>
    <property type="evidence" value="ECO:0007669"/>
    <property type="project" value="UniProtKB-UniRule"/>
</dbReference>
<evidence type="ECO:0000256" key="2">
    <source>
        <dbReference type="ARBA" id="ARBA00008169"/>
    </source>
</evidence>
<dbReference type="EMBL" id="LMYN01000154">
    <property type="protein sequence ID" value="KRZ99313.1"/>
    <property type="molecule type" value="Genomic_DNA"/>
</dbReference>
<name>A0A0V1PT26_9ASCO</name>
<gene>
    <name evidence="13" type="ORF">AC631_04936</name>
</gene>
<comment type="cofactor">
    <cofactor evidence="1 9">
        <name>[4Fe-4S] cluster</name>
        <dbReference type="ChEBI" id="CHEBI:49883"/>
    </cofactor>
</comment>
<dbReference type="HAMAP" id="MF_03115">
    <property type="entry name" value="Anamorsin"/>
    <property type="match status" value="1"/>
</dbReference>
<dbReference type="Proteomes" id="UP000054251">
    <property type="component" value="Unassembled WGS sequence"/>
</dbReference>
<evidence type="ECO:0000313" key="14">
    <source>
        <dbReference type="Proteomes" id="UP000054251"/>
    </source>
</evidence>
<dbReference type="Gene3D" id="3.40.50.11000">
    <property type="entry name" value="Fe-S cluster assembly protein Dre2, N-terminal domain"/>
    <property type="match status" value="1"/>
</dbReference>
<feature type="binding site" evidence="9">
    <location>
        <position position="302"/>
    </location>
    <ligand>
        <name>[4Fe-4S] cluster</name>
        <dbReference type="ChEBI" id="CHEBI:49883"/>
    </ligand>
</feature>
<comment type="domain">
    <text evidence="9">The C-terminal domain binds 2 Fe-S clusters but is otherwise mostly in an intrinsically disordered conformation.</text>
</comment>
<evidence type="ECO:0000256" key="3">
    <source>
        <dbReference type="ARBA" id="ARBA00022485"/>
    </source>
</evidence>
<evidence type="ECO:0000259" key="11">
    <source>
        <dbReference type="Pfam" id="PF05093"/>
    </source>
</evidence>
<evidence type="ECO:0000256" key="4">
    <source>
        <dbReference type="ARBA" id="ARBA00022490"/>
    </source>
</evidence>
<comment type="caution">
    <text evidence="9">Lacks conserved residue(s) required for the propagation of feature annotation.</text>
</comment>
<dbReference type="RefSeq" id="XP_015465416.1">
    <property type="nucleotide sequence ID" value="XM_015613765.1"/>
</dbReference>
<evidence type="ECO:0000256" key="7">
    <source>
        <dbReference type="ARBA" id="ARBA00023014"/>
    </source>
</evidence>
<dbReference type="InterPro" id="IPR007785">
    <property type="entry name" value="Anamorsin"/>
</dbReference>
<feature type="binding site" evidence="9">
    <location>
        <position position="236"/>
    </location>
    <ligand>
        <name>[2Fe-2S] cluster</name>
        <dbReference type="ChEBI" id="CHEBI:190135"/>
    </ligand>
</feature>
<evidence type="ECO:0000256" key="5">
    <source>
        <dbReference type="ARBA" id="ARBA00022723"/>
    </source>
</evidence>
<feature type="compositionally biased region" description="Polar residues" evidence="10">
    <location>
        <begin position="140"/>
        <end position="166"/>
    </location>
</feature>
<dbReference type="InterPro" id="IPR046408">
    <property type="entry name" value="CIAPIN1"/>
</dbReference>
<dbReference type="PANTHER" id="PTHR13273">
    <property type="entry name" value="ANAMORSIN"/>
    <property type="match status" value="1"/>
</dbReference>
<keyword evidence="5 9" id="KW-0479">Metal-binding</keyword>
<comment type="domain">
    <text evidence="9">The twin Cx2C motifs are involved in the recognition by the mitochondrial MIA40-ERV1 disulfide relay system. The formation of 2 disulfide bonds in the Cx2C motifs through dithiol/disulfide exchange reactions effectively traps the protein in the mitochondrial intermembrane space.</text>
</comment>
<dbReference type="GO" id="GO:0046872">
    <property type="term" value="F:metal ion binding"/>
    <property type="evidence" value="ECO:0007669"/>
    <property type="project" value="UniProtKB-KW"/>
</dbReference>
<dbReference type="AlphaFoldDB" id="A0A0V1PT26"/>
<evidence type="ECO:0000256" key="8">
    <source>
        <dbReference type="ARBA" id="ARBA00023128"/>
    </source>
</evidence>
<dbReference type="Pfam" id="PF05093">
    <property type="entry name" value="CIAPIN1"/>
    <property type="match status" value="1"/>
</dbReference>
<evidence type="ECO:0000313" key="13">
    <source>
        <dbReference type="EMBL" id="KRZ99313.1"/>
    </source>
</evidence>
<evidence type="ECO:0000256" key="10">
    <source>
        <dbReference type="SAM" id="MobiDB-lite"/>
    </source>
</evidence>
<evidence type="ECO:0000259" key="12">
    <source>
        <dbReference type="Pfam" id="PF16803"/>
    </source>
</evidence>
<dbReference type="GO" id="GO:0016226">
    <property type="term" value="P:iron-sulfur cluster assembly"/>
    <property type="evidence" value="ECO:0007669"/>
    <property type="project" value="UniProtKB-UniRule"/>
</dbReference>
<evidence type="ECO:0000256" key="6">
    <source>
        <dbReference type="ARBA" id="ARBA00023004"/>
    </source>
</evidence>
<dbReference type="GO" id="GO:0051537">
    <property type="term" value="F:2 iron, 2 sulfur cluster binding"/>
    <property type="evidence" value="ECO:0007669"/>
    <property type="project" value="UniProtKB-UniRule"/>
</dbReference>
<keyword evidence="7 9" id="KW-0411">Iron-sulfur</keyword>
<feature type="domain" description="Anamorsin C-terminal" evidence="11">
    <location>
        <begin position="216"/>
        <end position="332"/>
    </location>
</feature>
<dbReference type="Pfam" id="PF16803">
    <property type="entry name" value="DRE2_N"/>
    <property type="match status" value="1"/>
</dbReference>
<feature type="binding site" evidence="9">
    <location>
        <position position="233"/>
    </location>
    <ligand>
        <name>[2Fe-2S] cluster</name>
        <dbReference type="ChEBI" id="CHEBI:190135"/>
    </ligand>
</feature>
<feature type="region of interest" description="Fe-S binding site B" evidence="9">
    <location>
        <begin position="302"/>
        <end position="316"/>
    </location>
</feature>
<keyword evidence="14" id="KW-1185">Reference proteome</keyword>
<feature type="region of interest" description="Disordered" evidence="10">
    <location>
        <begin position="135"/>
        <end position="181"/>
    </location>
</feature>
<feature type="binding site" evidence="9">
    <location>
        <position position="313"/>
    </location>
    <ligand>
        <name>[4Fe-4S] cluster</name>
        <dbReference type="ChEBI" id="CHEBI:49883"/>
    </ligand>
</feature>
<dbReference type="GO" id="GO:0051539">
    <property type="term" value="F:4 iron, 4 sulfur cluster binding"/>
    <property type="evidence" value="ECO:0007669"/>
    <property type="project" value="UniProtKB-KW"/>
</dbReference>
<feature type="binding site" evidence="9">
    <location>
        <position position="316"/>
    </location>
    <ligand>
        <name>[4Fe-4S] cluster</name>
        <dbReference type="ChEBI" id="CHEBI:49883"/>
    </ligand>
</feature>
<keyword evidence="3 9" id="KW-0004">4Fe-4S</keyword>
<keyword evidence="4 9" id="KW-0963">Cytoplasm</keyword>
<protein>
    <submittedName>
        <fullName evidence="13">Fe-S cluster assembly protein DRE2</fullName>
    </submittedName>
</protein>
<keyword evidence="6 9" id="KW-0408">Iron</keyword>
<proteinExistence type="inferred from homology"/>
<feature type="binding site" evidence="9">
    <location>
        <position position="221"/>
    </location>
    <ligand>
        <name>[2Fe-2S] cluster</name>
        <dbReference type="ChEBI" id="CHEBI:190135"/>
    </ligand>
</feature>
<feature type="short sequence motif" description="Cx2C motif 2" evidence="9">
    <location>
        <begin position="313"/>
        <end position="316"/>
    </location>
</feature>
<comment type="domain">
    <text evidence="9">The N-terminal domain has structural similarity with S-adenosyl-L-methionine-dependent methyltransferases, but does not bind S-adenosyl-L-methionine. It is required for correct assembly of the 2 Fe-S clusters.</text>
</comment>
<organism evidence="13 14">
    <name type="scientific">Debaryomyces fabryi</name>
    <dbReference type="NCBI Taxonomy" id="58627"/>
    <lineage>
        <taxon>Eukaryota</taxon>
        <taxon>Fungi</taxon>
        <taxon>Dikarya</taxon>
        <taxon>Ascomycota</taxon>
        <taxon>Saccharomycotina</taxon>
        <taxon>Pichiomycetes</taxon>
        <taxon>Debaryomycetaceae</taxon>
        <taxon>Debaryomyces</taxon>
    </lineage>
</organism>
<dbReference type="GO" id="GO:0005758">
    <property type="term" value="C:mitochondrial intermembrane space"/>
    <property type="evidence" value="ECO:0007669"/>
    <property type="project" value="UniProtKB-SubCell"/>
</dbReference>
<feature type="short sequence motif" description="Cx2C motif 1" evidence="9">
    <location>
        <begin position="302"/>
        <end position="305"/>
    </location>
</feature>
<comment type="cofactor">
    <cofactor evidence="9">
        <name>[2Fe-2S] cluster</name>
        <dbReference type="ChEBI" id="CHEBI:190135"/>
    </cofactor>
</comment>
<dbReference type="OrthoDB" id="311633at2759"/>
<evidence type="ECO:0000256" key="1">
    <source>
        <dbReference type="ARBA" id="ARBA00001966"/>
    </source>
</evidence>
<feature type="binding site" evidence="9">
    <location>
        <position position="305"/>
    </location>
    <ligand>
        <name>[4Fe-4S] cluster</name>
        <dbReference type="ChEBI" id="CHEBI:49883"/>
    </ligand>
</feature>
<feature type="binding site" evidence="9">
    <location>
        <position position="238"/>
    </location>
    <ligand>
        <name>[2Fe-2S] cluster</name>
        <dbReference type="ChEBI" id="CHEBI:190135"/>
    </ligand>
</feature>
<evidence type="ECO:0000256" key="9">
    <source>
        <dbReference type="HAMAP-Rule" id="MF_03115"/>
    </source>
</evidence>
<accession>A0A0V1PT26</accession>
<keyword evidence="8 9" id="KW-0496">Mitochondrion</keyword>
<sequence>MTRILLLLHPTAVTDEQLVTRVKSEISNKNSAADVVQHIIDRVANKIVKLEDKAFNEVIYINPNEGEINRQLPVLTITIIYDSLIEDGVFKGDLPTNQNLDAIMSGFIVNEQGEWVKPKAAGETVSIPLKKKTVTVGDGSKQNLPSFKKLSPTQTTVGLTDTSASNTDEENDDANSKRKLQETKLAYFSESDDEDEEDQIIDENDLISEARTANLVVPKKCELPNGKKRRKACKDCTCGLKELEAKETSEKLNLQNTLLGQMVQLANLEAMKIEEKMKNAVKFNDNDLAEIDFTVEGKKGGCSSCSLGDAFRCDGCPYLGLPPFKPGEVISIDNFGEDI</sequence>
<dbReference type="InterPro" id="IPR031838">
    <property type="entry name" value="Dre2_N"/>
</dbReference>
<reference evidence="13 14" key="1">
    <citation type="submission" date="2015-11" db="EMBL/GenBank/DDBJ databases">
        <title>The genome of Debaryomyces fabryi.</title>
        <authorList>
            <person name="Tafer H."/>
            <person name="Lopandic K."/>
        </authorList>
    </citation>
    <scope>NUCLEOTIDE SEQUENCE [LARGE SCALE GENOMIC DNA]</scope>
    <source>
        <strain evidence="13 14">CBS 789</strain>
    </source>
</reference>
<feature type="domain" description="Fe-S cluster assembly protein Dre2 N-terminal" evidence="12">
    <location>
        <begin position="3"/>
        <end position="130"/>
    </location>
</feature>
<dbReference type="GeneID" id="26841945"/>
<dbReference type="PANTHER" id="PTHR13273:SF14">
    <property type="entry name" value="ANAMORSIN"/>
    <property type="match status" value="1"/>
</dbReference>